<dbReference type="AlphaFoldDB" id="A0A9D9DQZ1"/>
<dbReference type="InterPro" id="IPR009057">
    <property type="entry name" value="Homeodomain-like_sf"/>
</dbReference>
<protein>
    <submittedName>
        <fullName evidence="5">AraC family transcriptional regulator</fullName>
    </submittedName>
</protein>
<dbReference type="Proteomes" id="UP000823612">
    <property type="component" value="Unassembled WGS sequence"/>
</dbReference>
<evidence type="ECO:0000256" key="1">
    <source>
        <dbReference type="ARBA" id="ARBA00023015"/>
    </source>
</evidence>
<evidence type="ECO:0000256" key="3">
    <source>
        <dbReference type="ARBA" id="ARBA00023163"/>
    </source>
</evidence>
<dbReference type="PRINTS" id="PR00032">
    <property type="entry name" value="HTHARAC"/>
</dbReference>
<feature type="domain" description="HTH araC/xylS-type" evidence="4">
    <location>
        <begin position="194"/>
        <end position="292"/>
    </location>
</feature>
<keyword evidence="1" id="KW-0805">Transcription regulation</keyword>
<dbReference type="Gene3D" id="1.10.10.60">
    <property type="entry name" value="Homeodomain-like"/>
    <property type="match status" value="1"/>
</dbReference>
<dbReference type="InterPro" id="IPR018060">
    <property type="entry name" value="HTH_AraC"/>
</dbReference>
<proteinExistence type="predicted"/>
<dbReference type="SUPFAM" id="SSF46689">
    <property type="entry name" value="Homeodomain-like"/>
    <property type="match status" value="1"/>
</dbReference>
<comment type="caution">
    <text evidence="5">The sequence shown here is derived from an EMBL/GenBank/DDBJ whole genome shotgun (WGS) entry which is preliminary data.</text>
</comment>
<dbReference type="Pfam" id="PF12833">
    <property type="entry name" value="HTH_18"/>
    <property type="match status" value="1"/>
</dbReference>
<evidence type="ECO:0000313" key="6">
    <source>
        <dbReference type="Proteomes" id="UP000823612"/>
    </source>
</evidence>
<dbReference type="EMBL" id="JADIMZ010000019">
    <property type="protein sequence ID" value="MBO8431936.1"/>
    <property type="molecule type" value="Genomic_DNA"/>
</dbReference>
<dbReference type="PROSITE" id="PS01124">
    <property type="entry name" value="HTH_ARAC_FAMILY_2"/>
    <property type="match status" value="1"/>
</dbReference>
<keyword evidence="3" id="KW-0804">Transcription</keyword>
<evidence type="ECO:0000259" key="4">
    <source>
        <dbReference type="PROSITE" id="PS01124"/>
    </source>
</evidence>
<name>A0A9D9DQZ1_9BACT</name>
<organism evidence="5 6">
    <name type="scientific">Candidatus Pullibacteroides excrementavium</name>
    <dbReference type="NCBI Taxonomy" id="2840905"/>
    <lineage>
        <taxon>Bacteria</taxon>
        <taxon>Pseudomonadati</taxon>
        <taxon>Bacteroidota</taxon>
        <taxon>Bacteroidia</taxon>
        <taxon>Bacteroidales</taxon>
        <taxon>Candidatus Pullibacteroides</taxon>
    </lineage>
</organism>
<dbReference type="PANTHER" id="PTHR43280:SF32">
    <property type="entry name" value="TRANSCRIPTIONAL REGULATORY PROTEIN"/>
    <property type="match status" value="1"/>
</dbReference>
<dbReference type="GO" id="GO:0003700">
    <property type="term" value="F:DNA-binding transcription factor activity"/>
    <property type="evidence" value="ECO:0007669"/>
    <property type="project" value="InterPro"/>
</dbReference>
<sequence>MSKLEDFSRLFADKHIEQGTLQAEVRFSNYAWNSQEAFKPVSDLMIVFIILKGSLQINIDGQTQTCTNKTNNLIDIKPFNRIEALQIGKGMHAYVMAISRSFMDAAAHGNRPVLRAMHQFSSNFYSLKRTEIDILLTYFKLIQQNTRSGESALDKIIFQHTVLLFHAKVIKMTEAYLKTPLKPQEISRPTLLCNRFFSLLETQATKEHEVSFYARKLSISTHYLTRICQRYTGKSANQTIADMLVTEASVFLRKPELSIQQVADQLGFSDASTFGKFFRRHTGKTPTEYRNENSIPLIID</sequence>
<keyword evidence="2" id="KW-0238">DNA-binding</keyword>
<evidence type="ECO:0000313" key="5">
    <source>
        <dbReference type="EMBL" id="MBO8431936.1"/>
    </source>
</evidence>
<dbReference type="SMART" id="SM00342">
    <property type="entry name" value="HTH_ARAC"/>
    <property type="match status" value="1"/>
</dbReference>
<reference evidence="5" key="2">
    <citation type="journal article" date="2021" name="PeerJ">
        <title>Extensive microbial diversity within the chicken gut microbiome revealed by metagenomics and culture.</title>
        <authorList>
            <person name="Gilroy R."/>
            <person name="Ravi A."/>
            <person name="Getino M."/>
            <person name="Pursley I."/>
            <person name="Horton D.L."/>
            <person name="Alikhan N.F."/>
            <person name="Baker D."/>
            <person name="Gharbi K."/>
            <person name="Hall N."/>
            <person name="Watson M."/>
            <person name="Adriaenssens E.M."/>
            <person name="Foster-Nyarko E."/>
            <person name="Jarju S."/>
            <person name="Secka A."/>
            <person name="Antonio M."/>
            <person name="Oren A."/>
            <person name="Chaudhuri R.R."/>
            <person name="La Ragione R."/>
            <person name="Hildebrand F."/>
            <person name="Pallen M.J."/>
        </authorList>
    </citation>
    <scope>NUCLEOTIDE SEQUENCE</scope>
    <source>
        <strain evidence="5">2889</strain>
    </source>
</reference>
<evidence type="ECO:0000256" key="2">
    <source>
        <dbReference type="ARBA" id="ARBA00023125"/>
    </source>
</evidence>
<reference evidence="5" key="1">
    <citation type="submission" date="2020-10" db="EMBL/GenBank/DDBJ databases">
        <authorList>
            <person name="Gilroy R."/>
        </authorList>
    </citation>
    <scope>NUCLEOTIDE SEQUENCE</scope>
    <source>
        <strain evidence="5">2889</strain>
    </source>
</reference>
<gene>
    <name evidence="5" type="ORF">IAB08_01400</name>
</gene>
<accession>A0A9D9DQZ1</accession>
<dbReference type="InterPro" id="IPR020449">
    <property type="entry name" value="Tscrpt_reg_AraC-type_HTH"/>
</dbReference>
<dbReference type="PANTHER" id="PTHR43280">
    <property type="entry name" value="ARAC-FAMILY TRANSCRIPTIONAL REGULATOR"/>
    <property type="match status" value="1"/>
</dbReference>
<dbReference type="GO" id="GO:0043565">
    <property type="term" value="F:sequence-specific DNA binding"/>
    <property type="evidence" value="ECO:0007669"/>
    <property type="project" value="InterPro"/>
</dbReference>